<keyword evidence="2" id="KW-1185">Reference proteome</keyword>
<sequence>MSAGVDMEMEGEDNDGVEGEEEKSVKGYGLTVSLHAPKLHMSVVSRYLEQQTRRQQHEQHHPYQYWSPIRHFQTNSNSTQLNSTHRSRETRSRVCEQRDLVRTTNAEIAFGQREPTLNVE</sequence>
<reference evidence="1 2" key="1">
    <citation type="journal article" date="2022" name="Plant J.">
        <title>Chromosome-level genome of Camellia lanceoleosa provides a valuable resource for understanding genome evolution and self-incompatibility.</title>
        <authorList>
            <person name="Gong W."/>
            <person name="Xiao S."/>
            <person name="Wang L."/>
            <person name="Liao Z."/>
            <person name="Chang Y."/>
            <person name="Mo W."/>
            <person name="Hu G."/>
            <person name="Li W."/>
            <person name="Zhao G."/>
            <person name="Zhu H."/>
            <person name="Hu X."/>
            <person name="Ji K."/>
            <person name="Xiang X."/>
            <person name="Song Q."/>
            <person name="Yuan D."/>
            <person name="Jin S."/>
            <person name="Zhang L."/>
        </authorList>
    </citation>
    <scope>NUCLEOTIDE SEQUENCE [LARGE SCALE GENOMIC DNA]</scope>
    <source>
        <strain evidence="1">SQ_2022a</strain>
    </source>
</reference>
<proteinExistence type="predicted"/>
<dbReference type="Proteomes" id="UP001060215">
    <property type="component" value="Chromosome 1"/>
</dbReference>
<protein>
    <submittedName>
        <fullName evidence="1">Uncharacterized protein</fullName>
    </submittedName>
</protein>
<dbReference type="EMBL" id="CM045758">
    <property type="protein sequence ID" value="KAI8030417.1"/>
    <property type="molecule type" value="Genomic_DNA"/>
</dbReference>
<evidence type="ECO:0000313" key="1">
    <source>
        <dbReference type="EMBL" id="KAI8030417.1"/>
    </source>
</evidence>
<name>A0ACC0IZL7_9ERIC</name>
<accession>A0ACC0IZL7</accession>
<evidence type="ECO:0000313" key="2">
    <source>
        <dbReference type="Proteomes" id="UP001060215"/>
    </source>
</evidence>
<organism evidence="1 2">
    <name type="scientific">Camellia lanceoleosa</name>
    <dbReference type="NCBI Taxonomy" id="1840588"/>
    <lineage>
        <taxon>Eukaryota</taxon>
        <taxon>Viridiplantae</taxon>
        <taxon>Streptophyta</taxon>
        <taxon>Embryophyta</taxon>
        <taxon>Tracheophyta</taxon>
        <taxon>Spermatophyta</taxon>
        <taxon>Magnoliopsida</taxon>
        <taxon>eudicotyledons</taxon>
        <taxon>Gunneridae</taxon>
        <taxon>Pentapetalae</taxon>
        <taxon>asterids</taxon>
        <taxon>Ericales</taxon>
        <taxon>Theaceae</taxon>
        <taxon>Camellia</taxon>
    </lineage>
</organism>
<comment type="caution">
    <text evidence="1">The sequence shown here is derived from an EMBL/GenBank/DDBJ whole genome shotgun (WGS) entry which is preliminary data.</text>
</comment>
<gene>
    <name evidence="1" type="ORF">LOK49_LG01G04216</name>
</gene>